<keyword evidence="1" id="KW-0472">Membrane</keyword>
<evidence type="ECO:0000313" key="3">
    <source>
        <dbReference type="Proteomes" id="UP000325945"/>
    </source>
</evidence>
<organism evidence="2 3">
    <name type="scientific">Aspergillus sergii</name>
    <dbReference type="NCBI Taxonomy" id="1034303"/>
    <lineage>
        <taxon>Eukaryota</taxon>
        <taxon>Fungi</taxon>
        <taxon>Dikarya</taxon>
        <taxon>Ascomycota</taxon>
        <taxon>Pezizomycotina</taxon>
        <taxon>Eurotiomycetes</taxon>
        <taxon>Eurotiomycetidae</taxon>
        <taxon>Eurotiales</taxon>
        <taxon>Aspergillaceae</taxon>
        <taxon>Aspergillus</taxon>
        <taxon>Aspergillus subgen. Circumdati</taxon>
    </lineage>
</organism>
<keyword evidence="1" id="KW-0812">Transmembrane</keyword>
<reference evidence="3" key="1">
    <citation type="submission" date="2019-04" db="EMBL/GenBank/DDBJ databases">
        <title>Friends and foes A comparative genomics studyof 23 Aspergillus species from section Flavi.</title>
        <authorList>
            <consortium name="DOE Joint Genome Institute"/>
            <person name="Kjaerbolling I."/>
            <person name="Vesth T."/>
            <person name="Frisvad J.C."/>
            <person name="Nybo J.L."/>
            <person name="Theobald S."/>
            <person name="Kildgaard S."/>
            <person name="Isbrandt T."/>
            <person name="Kuo A."/>
            <person name="Sato A."/>
            <person name="Lyhne E.K."/>
            <person name="Kogle M.E."/>
            <person name="Wiebenga A."/>
            <person name="Kun R.S."/>
            <person name="Lubbers R.J."/>
            <person name="Makela M.R."/>
            <person name="Barry K."/>
            <person name="Chovatia M."/>
            <person name="Clum A."/>
            <person name="Daum C."/>
            <person name="Haridas S."/>
            <person name="He G."/>
            <person name="LaButti K."/>
            <person name="Lipzen A."/>
            <person name="Mondo S."/>
            <person name="Riley R."/>
            <person name="Salamov A."/>
            <person name="Simmons B.A."/>
            <person name="Magnuson J.K."/>
            <person name="Henrissat B."/>
            <person name="Mortensen U.H."/>
            <person name="Larsen T.O."/>
            <person name="Devries R.P."/>
            <person name="Grigoriev I.V."/>
            <person name="Machida M."/>
            <person name="Baker S.E."/>
            <person name="Andersen M.R."/>
        </authorList>
    </citation>
    <scope>NUCLEOTIDE SEQUENCE [LARGE SCALE GENOMIC DNA]</scope>
    <source>
        <strain evidence="3">CBS 130017</strain>
    </source>
</reference>
<dbReference type="AlphaFoldDB" id="A0A5N6XEN9"/>
<feature type="transmembrane region" description="Helical" evidence="1">
    <location>
        <begin position="21"/>
        <end position="43"/>
    </location>
</feature>
<name>A0A5N6XEN9_9EURO</name>
<evidence type="ECO:0000313" key="2">
    <source>
        <dbReference type="EMBL" id="KAE8330856.1"/>
    </source>
</evidence>
<sequence>MNNRFGYRGYEPELVRIELDFYRAFAELGLLRLLFLFFAFWYLRCTNSRFSFHFPFWEAIRGFLAI</sequence>
<keyword evidence="1" id="KW-1133">Transmembrane helix</keyword>
<dbReference type="EMBL" id="ML741771">
    <property type="protein sequence ID" value="KAE8330856.1"/>
    <property type="molecule type" value="Genomic_DNA"/>
</dbReference>
<protein>
    <submittedName>
        <fullName evidence="2">Uncharacterized protein</fullName>
    </submittedName>
</protein>
<gene>
    <name evidence="2" type="ORF">BDV39DRAFT_169508</name>
</gene>
<proteinExistence type="predicted"/>
<dbReference type="Proteomes" id="UP000325945">
    <property type="component" value="Unassembled WGS sequence"/>
</dbReference>
<accession>A0A5N6XEN9</accession>
<evidence type="ECO:0000256" key="1">
    <source>
        <dbReference type="SAM" id="Phobius"/>
    </source>
</evidence>
<keyword evidence="3" id="KW-1185">Reference proteome</keyword>